<name>A0A8E2AKI0_9APHY</name>
<keyword evidence="2" id="KW-1185">Reference proteome</keyword>
<dbReference type="AlphaFoldDB" id="A0A8E2AKI0"/>
<dbReference type="EMBL" id="KV722540">
    <property type="protein sequence ID" value="OCH86181.1"/>
    <property type="molecule type" value="Genomic_DNA"/>
</dbReference>
<accession>A0A8E2AKI0</accession>
<evidence type="ECO:0000313" key="1">
    <source>
        <dbReference type="EMBL" id="OCH86181.1"/>
    </source>
</evidence>
<sequence length="75" mass="8514">MLSFRPRVRKVGHRSSRVPKCHVFCLGSLRHTATLMCSAPPAEIRPRAAASRMKTGSSRSALWSRRLVAGRRYRH</sequence>
<proteinExistence type="predicted"/>
<organism evidence="1 2">
    <name type="scientific">Obba rivulosa</name>
    <dbReference type="NCBI Taxonomy" id="1052685"/>
    <lineage>
        <taxon>Eukaryota</taxon>
        <taxon>Fungi</taxon>
        <taxon>Dikarya</taxon>
        <taxon>Basidiomycota</taxon>
        <taxon>Agaricomycotina</taxon>
        <taxon>Agaricomycetes</taxon>
        <taxon>Polyporales</taxon>
        <taxon>Gelatoporiaceae</taxon>
        <taxon>Obba</taxon>
    </lineage>
</organism>
<dbReference type="Proteomes" id="UP000250043">
    <property type="component" value="Unassembled WGS sequence"/>
</dbReference>
<gene>
    <name evidence="1" type="ORF">OBBRIDRAFT_256970</name>
</gene>
<reference evidence="1 2" key="1">
    <citation type="submission" date="2016-07" db="EMBL/GenBank/DDBJ databases">
        <title>Draft genome of the white-rot fungus Obba rivulosa 3A-2.</title>
        <authorList>
            <consortium name="DOE Joint Genome Institute"/>
            <person name="Miettinen O."/>
            <person name="Riley R."/>
            <person name="Acob R."/>
            <person name="Barry K."/>
            <person name="Cullen D."/>
            <person name="De Vries R."/>
            <person name="Hainaut M."/>
            <person name="Hatakka A."/>
            <person name="Henrissat B."/>
            <person name="Hilden K."/>
            <person name="Kuo R."/>
            <person name="Labutti K."/>
            <person name="Lipzen A."/>
            <person name="Makela M.R."/>
            <person name="Sandor L."/>
            <person name="Spatafora J.W."/>
            <person name="Grigoriev I.V."/>
            <person name="Hibbett D.S."/>
        </authorList>
    </citation>
    <scope>NUCLEOTIDE SEQUENCE [LARGE SCALE GENOMIC DNA]</scope>
    <source>
        <strain evidence="1 2">3A-2</strain>
    </source>
</reference>
<protein>
    <submittedName>
        <fullName evidence="1">Uncharacterized protein</fullName>
    </submittedName>
</protein>
<evidence type="ECO:0000313" key="2">
    <source>
        <dbReference type="Proteomes" id="UP000250043"/>
    </source>
</evidence>